<evidence type="ECO:0000313" key="2">
    <source>
        <dbReference type="Proteomes" id="UP000663852"/>
    </source>
</evidence>
<organism evidence="1 2">
    <name type="scientific">Adineta ricciae</name>
    <name type="common">Rotifer</name>
    <dbReference type="NCBI Taxonomy" id="249248"/>
    <lineage>
        <taxon>Eukaryota</taxon>
        <taxon>Metazoa</taxon>
        <taxon>Spiralia</taxon>
        <taxon>Gnathifera</taxon>
        <taxon>Rotifera</taxon>
        <taxon>Eurotatoria</taxon>
        <taxon>Bdelloidea</taxon>
        <taxon>Adinetida</taxon>
        <taxon>Adinetidae</taxon>
        <taxon>Adineta</taxon>
    </lineage>
</organism>
<gene>
    <name evidence="1" type="ORF">EDS130_LOCUS38430</name>
</gene>
<comment type="caution">
    <text evidence="1">The sequence shown here is derived from an EMBL/GenBank/DDBJ whole genome shotgun (WGS) entry which is preliminary data.</text>
</comment>
<dbReference type="AlphaFoldDB" id="A0A815NKL6"/>
<dbReference type="Proteomes" id="UP000663852">
    <property type="component" value="Unassembled WGS sequence"/>
</dbReference>
<accession>A0A815NKL6</accession>
<evidence type="ECO:0000313" key="1">
    <source>
        <dbReference type="EMBL" id="CAF1434491.1"/>
    </source>
</evidence>
<reference evidence="1" key="1">
    <citation type="submission" date="2021-02" db="EMBL/GenBank/DDBJ databases">
        <authorList>
            <person name="Nowell W R."/>
        </authorList>
    </citation>
    <scope>NUCLEOTIDE SEQUENCE</scope>
</reference>
<name>A0A815NKL6_ADIRI</name>
<protein>
    <submittedName>
        <fullName evidence="1">Uncharacterized protein</fullName>
    </submittedName>
</protein>
<dbReference type="EMBL" id="CAJNOJ010000401">
    <property type="protein sequence ID" value="CAF1434491.1"/>
    <property type="molecule type" value="Genomic_DNA"/>
</dbReference>
<proteinExistence type="predicted"/>
<sequence length="822" mass="97189">MLKIFALSVLLDMKDPLIFEIQQRQDLRLEMINSLQILLPNLSLLFATLLFIRCYSLYEYQSVAFHQMAEIIIEKFSNDKPNQEAAFIALKQLRNPEFSNCFLEFIKQKSDLSEIFQLNSSILYECLNKRNSFNSSNTLLLSLIYTTELAFDMQILQMKRNDDEQSRISNWKDLDELWNDLSTNEKIMSVKIAKWITNYLNSPNKNNLSKIIENVLCCLFIEPNALSEIEKWLIYQTDKSLQYMAYYAALQLIIHGSNSSDLFDIIKKNFDCIQKCNFRSLLKRLIESEFVNLSILRQILTLLHENVGYFRQISVYIHRTEVLQLILDLEFERNTSTTPFIIIVKECSYDLRVFLLEYLKKYLENPNTFKEEYIAILCKWMIENSIWNGKKDDFSDELYEYILSLLHNHDFLQIQKAIASGFSFVFTNYEMYEEHLFLRGYGVAHLEQVIFFFDEYSSDILNICLLAFGNYLYLTQKSNRNLKISDELNQALENIFNSSLPEVIIIRAAFCLIIAQRSLPTFQVRRNLFEEKWTLTPEKEYQFLLEKTLFHWEECFGDDYKIEKEIVKHIEKNSSKLLDIFARNFHDYLCDKSNFNYLSPPTVNYVKIAYKAIENNFLLFQKSIQKCIFIRDVPQAEVYQYLYHKTDQSDIEALINVYIMSGVLTNELIDLWKWVVNVYNDEIPVAFTFIKQIDGENVIEKLFEFLYSMVNQRKFSTFENLLCLLHLLAQDSIVSSSELYHQVSIILNDLSDEFNSINWIDQKSTFGTLLEFTSIETINLSDKQVQLFTENDIYDEFMKTIENLEKRPTFFLARNSSSSDMK</sequence>